<keyword evidence="9 13" id="KW-0675">Receptor</keyword>
<dbReference type="InterPro" id="IPR028082">
    <property type="entry name" value="Peripla_BP_I"/>
</dbReference>
<evidence type="ECO:0000256" key="1">
    <source>
        <dbReference type="ARBA" id="ARBA00004141"/>
    </source>
</evidence>
<evidence type="ECO:0000259" key="16">
    <source>
        <dbReference type="SMART" id="SM00079"/>
    </source>
</evidence>
<evidence type="ECO:0000256" key="7">
    <source>
        <dbReference type="ARBA" id="ARBA00023065"/>
    </source>
</evidence>
<evidence type="ECO:0000256" key="4">
    <source>
        <dbReference type="ARBA" id="ARBA00022692"/>
    </source>
</evidence>
<dbReference type="InterPro" id="IPR044440">
    <property type="entry name" value="GABAb_receptor_plant_PBP1"/>
</dbReference>
<dbReference type="InterPro" id="IPR017103">
    <property type="entry name" value="Iontropic_Glu_rcpt_pln"/>
</dbReference>
<keyword evidence="7 13" id="KW-0406">Ion transport</keyword>
<evidence type="ECO:0000256" key="9">
    <source>
        <dbReference type="ARBA" id="ARBA00023170"/>
    </source>
</evidence>
<keyword evidence="18" id="KW-1185">Reference proteome</keyword>
<dbReference type="InterPro" id="IPR015683">
    <property type="entry name" value="Ionotropic_Glu_rcpt"/>
</dbReference>
<evidence type="ECO:0000256" key="10">
    <source>
        <dbReference type="ARBA" id="ARBA00023180"/>
    </source>
</evidence>
<keyword evidence="12 13" id="KW-0407">Ion channel</keyword>
<dbReference type="AlphaFoldDB" id="J3MBZ1"/>
<dbReference type="SUPFAM" id="SSF53850">
    <property type="entry name" value="Periplasmic binding protein-like II"/>
    <property type="match status" value="1"/>
</dbReference>
<comment type="function">
    <text evidence="13">Glutamate-gated receptor that probably acts as non-selective cation channel.</text>
</comment>
<feature type="chain" id="PRO_5003773647" description="Glutamate receptor" evidence="15">
    <location>
        <begin position="30"/>
        <end position="904"/>
    </location>
</feature>
<dbReference type="SMART" id="SM00079">
    <property type="entry name" value="PBPe"/>
    <property type="match status" value="1"/>
</dbReference>
<evidence type="ECO:0000256" key="13">
    <source>
        <dbReference type="PIRNR" id="PIRNR037090"/>
    </source>
</evidence>
<keyword evidence="5 15" id="KW-0732">Signal</keyword>
<keyword evidence="11 13" id="KW-1071">Ligand-gated ion channel</keyword>
<feature type="transmembrane region" description="Helical" evidence="14">
    <location>
        <begin position="587"/>
        <end position="607"/>
    </location>
</feature>
<reference evidence="17" key="2">
    <citation type="submission" date="2013-04" db="UniProtKB">
        <authorList>
            <consortium name="EnsemblPlants"/>
        </authorList>
    </citation>
    <scope>IDENTIFICATION</scope>
</reference>
<dbReference type="CDD" id="cd19990">
    <property type="entry name" value="PBP1_GABAb_receptor_plant"/>
    <property type="match status" value="1"/>
</dbReference>
<evidence type="ECO:0000256" key="11">
    <source>
        <dbReference type="ARBA" id="ARBA00023286"/>
    </source>
</evidence>
<dbReference type="InterPro" id="IPR019594">
    <property type="entry name" value="Glu/Gly-bd"/>
</dbReference>
<dbReference type="Pfam" id="PF10613">
    <property type="entry name" value="Lig_chan-Glu_bd"/>
    <property type="match status" value="1"/>
</dbReference>
<feature type="transmembrane region" description="Helical" evidence="14">
    <location>
        <begin position="821"/>
        <end position="845"/>
    </location>
</feature>
<keyword evidence="10" id="KW-0325">Glycoprotein</keyword>
<dbReference type="Pfam" id="PF01094">
    <property type="entry name" value="ANF_receptor"/>
    <property type="match status" value="1"/>
</dbReference>
<keyword evidence="3 13" id="KW-0813">Transport</keyword>
<reference evidence="17" key="1">
    <citation type="journal article" date="2013" name="Nat. Commun.">
        <title>Whole-genome sequencing of Oryza brachyantha reveals mechanisms underlying Oryza genome evolution.</title>
        <authorList>
            <person name="Chen J."/>
            <person name="Huang Q."/>
            <person name="Gao D."/>
            <person name="Wang J."/>
            <person name="Lang Y."/>
            <person name="Liu T."/>
            <person name="Li B."/>
            <person name="Bai Z."/>
            <person name="Luis Goicoechea J."/>
            <person name="Liang C."/>
            <person name="Chen C."/>
            <person name="Zhang W."/>
            <person name="Sun S."/>
            <person name="Liao Y."/>
            <person name="Zhang X."/>
            <person name="Yang L."/>
            <person name="Song C."/>
            <person name="Wang M."/>
            <person name="Shi J."/>
            <person name="Liu G."/>
            <person name="Liu J."/>
            <person name="Zhou H."/>
            <person name="Zhou W."/>
            <person name="Yu Q."/>
            <person name="An N."/>
            <person name="Chen Y."/>
            <person name="Cai Q."/>
            <person name="Wang B."/>
            <person name="Liu B."/>
            <person name="Min J."/>
            <person name="Huang Y."/>
            <person name="Wu H."/>
            <person name="Li Z."/>
            <person name="Zhang Y."/>
            <person name="Yin Y."/>
            <person name="Song W."/>
            <person name="Jiang J."/>
            <person name="Jackson S.A."/>
            <person name="Wing R.A."/>
            <person name="Wang J."/>
            <person name="Chen M."/>
        </authorList>
    </citation>
    <scope>NUCLEOTIDE SEQUENCE [LARGE SCALE GENOMIC DNA]</scope>
    <source>
        <strain evidence="17">cv. IRGC 101232</strain>
    </source>
</reference>
<dbReference type="Pfam" id="PF00060">
    <property type="entry name" value="Lig_chan"/>
    <property type="match status" value="1"/>
</dbReference>
<dbReference type="SUPFAM" id="SSF53822">
    <property type="entry name" value="Periplasmic binding protein-like I"/>
    <property type="match status" value="1"/>
</dbReference>
<dbReference type="FunFam" id="3.40.50.2300:FF:000188">
    <property type="entry name" value="Glutamate receptor"/>
    <property type="match status" value="1"/>
</dbReference>
<comment type="similarity">
    <text evidence="2 13">Belongs to the glutamate-gated ion channel (TC 1.A.10.1) family.</text>
</comment>
<accession>J3MBZ1</accession>
<evidence type="ECO:0000256" key="2">
    <source>
        <dbReference type="ARBA" id="ARBA00008685"/>
    </source>
</evidence>
<keyword evidence="8 13" id="KW-0472">Membrane</keyword>
<evidence type="ECO:0000313" key="17">
    <source>
        <dbReference type="EnsemblPlants" id="OB06G15350.1"/>
    </source>
</evidence>
<organism evidence="17">
    <name type="scientific">Oryza brachyantha</name>
    <name type="common">malo sina</name>
    <dbReference type="NCBI Taxonomy" id="4533"/>
    <lineage>
        <taxon>Eukaryota</taxon>
        <taxon>Viridiplantae</taxon>
        <taxon>Streptophyta</taxon>
        <taxon>Embryophyta</taxon>
        <taxon>Tracheophyta</taxon>
        <taxon>Spermatophyta</taxon>
        <taxon>Magnoliopsida</taxon>
        <taxon>Liliopsida</taxon>
        <taxon>Poales</taxon>
        <taxon>Poaceae</taxon>
        <taxon>BOP clade</taxon>
        <taxon>Oryzoideae</taxon>
        <taxon>Oryzeae</taxon>
        <taxon>Oryzinae</taxon>
        <taxon>Oryza</taxon>
    </lineage>
</organism>
<dbReference type="PIRSF" id="PIRSF037090">
    <property type="entry name" value="Iontro_Glu-like_rcpt_pln"/>
    <property type="match status" value="1"/>
</dbReference>
<dbReference type="PANTHER" id="PTHR18966">
    <property type="entry name" value="IONOTROPIC GLUTAMATE RECEPTOR"/>
    <property type="match status" value="1"/>
</dbReference>
<dbReference type="FunFam" id="1.10.287.70:FF:000037">
    <property type="entry name" value="Glutamate receptor"/>
    <property type="match status" value="1"/>
</dbReference>
<feature type="domain" description="Ionotropic glutamate receptor C-terminal" evidence="16">
    <location>
        <begin position="466"/>
        <end position="794"/>
    </location>
</feature>
<comment type="subcellular location">
    <subcellularLocation>
        <location evidence="1">Membrane</location>
        <topology evidence="1">Multi-pass membrane protein</topology>
    </subcellularLocation>
</comment>
<dbReference type="Gramene" id="OB06G15350.1">
    <property type="protein sequence ID" value="OB06G15350.1"/>
    <property type="gene ID" value="OB06G15350"/>
</dbReference>
<evidence type="ECO:0000256" key="5">
    <source>
        <dbReference type="ARBA" id="ARBA00022729"/>
    </source>
</evidence>
<evidence type="ECO:0000313" key="18">
    <source>
        <dbReference type="Proteomes" id="UP000006038"/>
    </source>
</evidence>
<dbReference type="Gene3D" id="3.40.190.10">
    <property type="entry name" value="Periplasmic binding protein-like II"/>
    <property type="match status" value="1"/>
</dbReference>
<dbReference type="InterPro" id="IPR001320">
    <property type="entry name" value="Iontro_rcpt_C"/>
</dbReference>
<evidence type="ECO:0000256" key="3">
    <source>
        <dbReference type="ARBA" id="ARBA00022448"/>
    </source>
</evidence>
<dbReference type="eggNOG" id="KOG1052">
    <property type="taxonomic scope" value="Eukaryota"/>
</dbReference>
<dbReference type="GO" id="GO:0015276">
    <property type="term" value="F:ligand-gated monoatomic ion channel activity"/>
    <property type="evidence" value="ECO:0007669"/>
    <property type="project" value="InterPro"/>
</dbReference>
<keyword evidence="6 14" id="KW-1133">Transmembrane helix</keyword>
<evidence type="ECO:0000256" key="14">
    <source>
        <dbReference type="SAM" id="Phobius"/>
    </source>
</evidence>
<dbReference type="InterPro" id="IPR001828">
    <property type="entry name" value="ANF_lig-bd_rcpt"/>
</dbReference>
<dbReference type="Proteomes" id="UP000006038">
    <property type="component" value="Chromosome 6"/>
</dbReference>
<dbReference type="EnsemblPlants" id="OB06G15350.1">
    <property type="protein sequence ID" value="OB06G15350.1"/>
    <property type="gene ID" value="OB06G15350"/>
</dbReference>
<dbReference type="HOGENOM" id="CLU_007358_0_2_1"/>
<proteinExistence type="inferred from homology"/>
<keyword evidence="4 14" id="KW-0812">Transmembrane</keyword>
<dbReference type="Gene3D" id="3.40.50.2300">
    <property type="match status" value="3"/>
</dbReference>
<evidence type="ECO:0000256" key="6">
    <source>
        <dbReference type="ARBA" id="ARBA00022989"/>
    </source>
</evidence>
<protein>
    <recommendedName>
        <fullName evidence="13">Glutamate receptor</fullName>
    </recommendedName>
</protein>
<dbReference type="Gene3D" id="1.10.287.70">
    <property type="match status" value="1"/>
</dbReference>
<evidence type="ECO:0000256" key="12">
    <source>
        <dbReference type="ARBA" id="ARBA00023303"/>
    </source>
</evidence>
<dbReference type="CDD" id="cd13686">
    <property type="entry name" value="GluR_Plant"/>
    <property type="match status" value="1"/>
</dbReference>
<dbReference type="GO" id="GO:0016020">
    <property type="term" value="C:membrane"/>
    <property type="evidence" value="ECO:0007669"/>
    <property type="project" value="UniProtKB-SubCell"/>
</dbReference>
<sequence length="904" mass="101369">MAAAMTHTTFTSWLMITLLLIICPTSSSSSSPSPAAAAVRVGVVLDLRSDAGRKSRTCIEMALEDFYMKHPSSATRVQLHVRDSHGDDDDPTVAAAHAAEDLIKNVQVEAIIVAPQTLTEADFLAHLGNHKHIPILSLSGISPASSGEQPHKIMPYFVQAAANDLLQAKPIASIAMSFSWRQVILVCEDSPHGAAIFPKLAHELDGMETQISDVVFVPVDATEDRVHEVMRRLKRMETRVFIVHMRSSMAARFFAMANDLGMMSQGYAWIVTSTIGNAVDSLRSDHAINSMEGVLTLRPSVNETDHVKRFFARFQRKMISSYSDHSHLHDEPSMQLLWAYDTAWAIATAAETARLASFATGLAQDELPITGKTLLDSVLKTTFDGLAGKFSLDYNNGYQQQQLRYDILNVIGRGTRTVGTWMQDEHPISYYDRRADAKWLKIIIWPGDTTNVPKGWEVSPSGKSLVIAVPRKNGFRQFVNVAGNTTASSANITGYCIDLFHRVMQELKYEGGYEYVTDNRSEDYNHLVERVHRKEVDVLVGDITITAKRMENVTFTVPFTELGWTMMVMAKKDTRKSMWIFPKPFTGTLWLVTIALFLFIGFVVWVLEHRINPRFRGTPSEQLGTTFYFIFSTMVFSHREKLQSNMSRIVVIVWCFFVLVLTTNYTASLTSMSTVQQLRPAVTDVEELIRGGDPVGYHESSFVKDSLIKMGFKQSNLRHLGTVEQYNQALSDGSVKAIFDEIPYLKLFRSHFPNKYTMAGPVYKSGGFAFVFPQGSLLGRRVSEALMAMMESPSTPRNTLIPFPVNTTDDVGSPRLDTSDFSGLIIIVMTVSSLMLLTWFATFFYKEFSKVRAACSSWRSWMGARFLSTILSSRDLNSHNFEVQQQNEIMMNDIEQANQVVEGD</sequence>
<feature type="signal peptide" evidence="15">
    <location>
        <begin position="1"/>
        <end position="29"/>
    </location>
</feature>
<evidence type="ECO:0000256" key="15">
    <source>
        <dbReference type="SAM" id="SignalP"/>
    </source>
</evidence>
<feature type="transmembrane region" description="Helical" evidence="14">
    <location>
        <begin position="649"/>
        <end position="667"/>
    </location>
</feature>
<dbReference type="OMA" id="NDSEDCN"/>
<name>J3MBZ1_ORYBR</name>
<evidence type="ECO:0000256" key="8">
    <source>
        <dbReference type="ARBA" id="ARBA00023136"/>
    </source>
</evidence>